<protein>
    <submittedName>
        <fullName evidence="3">Rhamnogalacturonan acetylesterase</fullName>
    </submittedName>
</protein>
<evidence type="ECO:0000313" key="3">
    <source>
        <dbReference type="EMBL" id="ALE15803.1"/>
    </source>
</evidence>
<dbReference type="OrthoDB" id="109511at2"/>
<keyword evidence="4" id="KW-1185">Reference proteome</keyword>
<keyword evidence="1" id="KW-0732">Signal</keyword>
<evidence type="ECO:0000313" key="4">
    <source>
        <dbReference type="Proteomes" id="UP000057938"/>
    </source>
</evidence>
<dbReference type="SUPFAM" id="SSF51182">
    <property type="entry name" value="RmlC-like cupins"/>
    <property type="match status" value="1"/>
</dbReference>
<dbReference type="InterPro" id="IPR011051">
    <property type="entry name" value="RmlC_Cupin_sf"/>
</dbReference>
<gene>
    <name evidence="3" type="ORF">AMC99_00492</name>
</gene>
<sequence>MRFLLASLVAAITSACAASATPPPGTTASAAPPMVVVNERDVMVREAPPHGAIGMSTAYRISDVAPQPRTMEFRRRVLDVGAAVGEHPISHDEVYYVTSGTGVVVSDGVEAELSAGMAAYLYENAVVGIRQTGDEPLSIIIAYPVSR</sequence>
<evidence type="ECO:0000256" key="1">
    <source>
        <dbReference type="SAM" id="SignalP"/>
    </source>
</evidence>
<feature type="domain" description="Cupin type-2" evidence="2">
    <location>
        <begin position="78"/>
        <end position="141"/>
    </location>
</feature>
<name>A0A0M4M2V2_9SPHN</name>
<accession>A0A0M4M2V2</accession>
<dbReference type="KEGG" id="aep:AMC99_00492"/>
<dbReference type="Gene3D" id="2.60.120.10">
    <property type="entry name" value="Jelly Rolls"/>
    <property type="match status" value="1"/>
</dbReference>
<evidence type="ECO:0000259" key="2">
    <source>
        <dbReference type="Pfam" id="PF07883"/>
    </source>
</evidence>
<dbReference type="PATRIC" id="fig|361183.4.peg.486"/>
<dbReference type="EMBL" id="CP012669">
    <property type="protein sequence ID" value="ALE15803.1"/>
    <property type="molecule type" value="Genomic_DNA"/>
</dbReference>
<proteinExistence type="predicted"/>
<dbReference type="PROSITE" id="PS51257">
    <property type="entry name" value="PROKAR_LIPOPROTEIN"/>
    <property type="match status" value="1"/>
</dbReference>
<reference evidence="3 4" key="1">
    <citation type="submission" date="2015-09" db="EMBL/GenBank/DDBJ databases">
        <title>Complete genome sequence of a benzo[a]pyrene-degrading bacterium Altererythrobacter epoxidivorans CGMCC 1.7731T.</title>
        <authorList>
            <person name="Li Z."/>
            <person name="Cheng H."/>
            <person name="Huo Y."/>
            <person name="Xu X."/>
        </authorList>
    </citation>
    <scope>NUCLEOTIDE SEQUENCE [LARGE SCALE GENOMIC DNA]</scope>
    <source>
        <strain evidence="3 4">CGMCC 1.7731</strain>
    </source>
</reference>
<feature type="signal peptide" evidence="1">
    <location>
        <begin position="1"/>
        <end position="20"/>
    </location>
</feature>
<feature type="chain" id="PRO_5005798077" evidence="1">
    <location>
        <begin position="21"/>
        <end position="147"/>
    </location>
</feature>
<organism evidence="3 4">
    <name type="scientific">Altererythrobacter epoxidivorans</name>
    <dbReference type="NCBI Taxonomy" id="361183"/>
    <lineage>
        <taxon>Bacteria</taxon>
        <taxon>Pseudomonadati</taxon>
        <taxon>Pseudomonadota</taxon>
        <taxon>Alphaproteobacteria</taxon>
        <taxon>Sphingomonadales</taxon>
        <taxon>Erythrobacteraceae</taxon>
        <taxon>Altererythrobacter</taxon>
    </lineage>
</organism>
<dbReference type="Proteomes" id="UP000057938">
    <property type="component" value="Chromosome"/>
</dbReference>
<dbReference type="AlphaFoldDB" id="A0A0M4M2V2"/>
<dbReference type="Pfam" id="PF07883">
    <property type="entry name" value="Cupin_2"/>
    <property type="match status" value="1"/>
</dbReference>
<dbReference type="InterPro" id="IPR014710">
    <property type="entry name" value="RmlC-like_jellyroll"/>
</dbReference>
<dbReference type="InterPro" id="IPR013096">
    <property type="entry name" value="Cupin_2"/>
</dbReference>
<dbReference type="STRING" id="361183.AMC99_00492"/>